<evidence type="ECO:0000259" key="3">
    <source>
        <dbReference type="PROSITE" id="PS51352"/>
    </source>
</evidence>
<dbReference type="SUPFAM" id="SSF52833">
    <property type="entry name" value="Thioredoxin-like"/>
    <property type="match status" value="1"/>
</dbReference>
<gene>
    <name evidence="4" type="ORF">BGT96224V2_LOCUS6727</name>
</gene>
<dbReference type="PANTHER" id="PTHR46115">
    <property type="entry name" value="THIOREDOXIN-LIKE PROTEIN 1"/>
    <property type="match status" value="1"/>
</dbReference>
<accession>A0A381LI63</accession>
<dbReference type="CDD" id="cd02947">
    <property type="entry name" value="TRX_family"/>
    <property type="match status" value="1"/>
</dbReference>
<dbReference type="EMBL" id="UIGY01000242">
    <property type="protein sequence ID" value="SUZ13594.1"/>
    <property type="molecule type" value="Genomic_DNA"/>
</dbReference>
<evidence type="ECO:0000313" key="4">
    <source>
        <dbReference type="EMBL" id="SUZ13594.1"/>
    </source>
</evidence>
<evidence type="ECO:0000256" key="2">
    <source>
        <dbReference type="ARBA" id="ARBA00023157"/>
    </source>
</evidence>
<organism evidence="4">
    <name type="scientific">Blumeria graminis f. sp. tritici 96224</name>
    <dbReference type="NCBI Taxonomy" id="1268274"/>
    <lineage>
        <taxon>Eukaryota</taxon>
        <taxon>Fungi</taxon>
        <taxon>Dikarya</taxon>
        <taxon>Ascomycota</taxon>
        <taxon>Pezizomycotina</taxon>
        <taxon>Leotiomycetes</taxon>
        <taxon>Erysiphales</taxon>
        <taxon>Erysiphaceae</taxon>
        <taxon>Blumeria</taxon>
    </lineage>
</organism>
<sequence>MVVYEVTSVSEFDDVCDEYPKVIVAATADYGPCTVMEPVFSQLSDQFPEIHFVKVDTDMIQDLGKKMGVEAMPTFIFYKDGNKVHEVEGADPVQLEKHTRLLRSS</sequence>
<proteinExistence type="inferred from homology"/>
<dbReference type="InterPro" id="IPR013766">
    <property type="entry name" value="Thioredoxin_domain"/>
</dbReference>
<evidence type="ECO:0000256" key="1">
    <source>
        <dbReference type="ARBA" id="ARBA00008987"/>
    </source>
</evidence>
<dbReference type="AlphaFoldDB" id="A0A381LI63"/>
<dbReference type="InterPro" id="IPR036249">
    <property type="entry name" value="Thioredoxin-like_sf"/>
</dbReference>
<dbReference type="OrthoDB" id="10263751at2759"/>
<name>A0A381LI63_BLUGR</name>
<keyword evidence="2" id="KW-1015">Disulfide bond</keyword>
<dbReference type="Pfam" id="PF00085">
    <property type="entry name" value="Thioredoxin"/>
    <property type="match status" value="1"/>
</dbReference>
<dbReference type="Gene3D" id="3.40.30.10">
    <property type="entry name" value="Glutaredoxin"/>
    <property type="match status" value="1"/>
</dbReference>
<comment type="similarity">
    <text evidence="1">Belongs to the thioredoxin family.</text>
</comment>
<reference evidence="4" key="1">
    <citation type="submission" date="2018-07" db="EMBL/GenBank/DDBJ databases">
        <authorList>
            <person name="Quirk P.G."/>
            <person name="Krulwich T.A."/>
        </authorList>
    </citation>
    <scope>NUCLEOTIDE SEQUENCE</scope>
    <source>
        <strain evidence="4">96224</strain>
    </source>
</reference>
<dbReference type="PROSITE" id="PS51352">
    <property type="entry name" value="THIOREDOXIN_2"/>
    <property type="match status" value="1"/>
</dbReference>
<protein>
    <submittedName>
        <fullName evidence="4">Bgt-1789</fullName>
    </submittedName>
</protein>
<feature type="domain" description="Thioredoxin" evidence="3">
    <location>
        <begin position="1"/>
        <end position="105"/>
    </location>
</feature>